<dbReference type="SUPFAM" id="SSF53756">
    <property type="entry name" value="UDP-Glycosyltransferase/glycogen phosphorylase"/>
    <property type="match status" value="1"/>
</dbReference>
<evidence type="ECO:0000259" key="2">
    <source>
        <dbReference type="Pfam" id="PF22772"/>
    </source>
</evidence>
<dbReference type="InterPro" id="IPR055050">
    <property type="entry name" value="WsaF_C"/>
</dbReference>
<dbReference type="EMBL" id="CP030941">
    <property type="protein sequence ID" value="UUP18242.1"/>
    <property type="molecule type" value="Genomic_DNA"/>
</dbReference>
<dbReference type="Gene3D" id="3.40.50.2000">
    <property type="entry name" value="Glycogen Phosphorylase B"/>
    <property type="match status" value="1"/>
</dbReference>
<evidence type="ECO:0000313" key="4">
    <source>
        <dbReference type="Proteomes" id="UP001342418"/>
    </source>
</evidence>
<gene>
    <name evidence="3" type="ORF">NTH_02722</name>
</gene>
<proteinExistence type="predicted"/>
<feature type="domain" description="WsaF C-terminal" evidence="2">
    <location>
        <begin position="240"/>
        <end position="364"/>
    </location>
</feature>
<dbReference type="Gene3D" id="3.40.50.11090">
    <property type="match status" value="1"/>
</dbReference>
<dbReference type="PANTHER" id="PTHR46401:SF2">
    <property type="entry name" value="GLYCOSYLTRANSFERASE WBBK-RELATED"/>
    <property type="match status" value="1"/>
</dbReference>
<protein>
    <recommendedName>
        <fullName evidence="2">WsaF C-terminal domain-containing protein</fullName>
    </recommendedName>
</protein>
<name>A0ABY5MLD7_9HYPH</name>
<dbReference type="Pfam" id="PF22772">
    <property type="entry name" value="WsaF_C"/>
    <property type="match status" value="1"/>
</dbReference>
<keyword evidence="4" id="KW-1185">Reference proteome</keyword>
<dbReference type="Proteomes" id="UP001342418">
    <property type="component" value="Chromosome"/>
</dbReference>
<evidence type="ECO:0000256" key="1">
    <source>
        <dbReference type="ARBA" id="ARBA00022679"/>
    </source>
</evidence>
<keyword evidence="1" id="KW-0808">Transferase</keyword>
<dbReference type="PANTHER" id="PTHR46401">
    <property type="entry name" value="GLYCOSYLTRANSFERASE WBBK-RELATED"/>
    <property type="match status" value="1"/>
</dbReference>
<organism evidence="3 4">
    <name type="scientific">Nitratireductor thuwali</name>
    <dbReference type="NCBI Taxonomy" id="2267699"/>
    <lineage>
        <taxon>Bacteria</taxon>
        <taxon>Pseudomonadati</taxon>
        <taxon>Pseudomonadota</taxon>
        <taxon>Alphaproteobacteria</taxon>
        <taxon>Hyphomicrobiales</taxon>
        <taxon>Phyllobacteriaceae</taxon>
        <taxon>Nitratireductor</taxon>
    </lineage>
</organism>
<accession>A0ABY5MLD7</accession>
<reference evidence="3 4" key="1">
    <citation type="submission" date="2018-07" db="EMBL/GenBank/DDBJ databases">
        <title>Genome sequence of Nitratireductor thuwali#1536.</title>
        <authorList>
            <person name="Michoud G."/>
            <person name="Merlino G."/>
            <person name="Sefrji F.O."/>
            <person name="Daffonchio D."/>
        </authorList>
    </citation>
    <scope>NUCLEOTIDE SEQUENCE [LARGE SCALE GENOMIC DNA]</scope>
    <source>
        <strain evidence="4">Nit1536</strain>
    </source>
</reference>
<evidence type="ECO:0000313" key="3">
    <source>
        <dbReference type="EMBL" id="UUP18242.1"/>
    </source>
</evidence>
<sequence>MLSRNLATFVRAVNRDGWRVATQKAVSRLAAEMPYPAHRKSDAIGSLEFILGEEQGFGLKLTDENVPYGSMTWLMPDFTASSGGHINIARMIRLLKERGFPFQHVVIMEPHRWRSDEEAQAAFNAAFGDCGISLSLGVRSIEPCQFLVATGWQTAYWVAKYRDAIHHIYFVQDFEPAFFSSGSWSAIAEGTYKLGLTAVTAGSWLAEKLNREYGMRTFPFSFSYEHDIYKPYPKRSSDTKHIFFYARPETPRRCFELGIMSLSRVCRSRPNVAAILSGGELRDYHIPFHHLNTGSLAIAELPDLYSQCDVALVISASNLSLLPMEVAACGCPLVINRGPHSEWLFSEEEAFYCDLNPDSIVSSLNEVLDRPEEASLRANAAMQRAQQSSWGHEADKVASFLRTL</sequence>